<evidence type="ECO:0000313" key="3">
    <source>
        <dbReference type="EMBL" id="WML89470.1"/>
    </source>
</evidence>
<evidence type="ECO:0000259" key="2">
    <source>
        <dbReference type="Pfam" id="PF14200"/>
    </source>
</evidence>
<sequence length="267" mass="29375">MKHTKLALLVVSLSVVVLTTAAYADHPDGLYYLKAQHSGKCVHQHGATNADGGNVTQWDCIDQPNVRIEKVTVGGAYFTLRFQHSGKCLTVEGDGDQNGTNIIQETCDPLAPRYQTWMELPGQGKFVKIQSSIGLCLHQHGATMGNGDNITTWECVDQPNVRFEFVPANPSMTDTSNAPTIPSVPIKIDQACNTYADGAVKQYERKVAFEQGNNGLDCKLGPNARWQSDRKNHYGWCVDQKADSAMLKAEMDARDRELNGCFSILVK</sequence>
<protein>
    <submittedName>
        <fullName evidence="3">RICIN domain-containing protein</fullName>
    </submittedName>
</protein>
<dbReference type="RefSeq" id="WP_308893733.1">
    <property type="nucleotide sequence ID" value="NZ_CP133218.1"/>
</dbReference>
<gene>
    <name evidence="3" type="ORF">RCF98_10855</name>
</gene>
<dbReference type="SUPFAM" id="SSF50370">
    <property type="entry name" value="Ricin B-like lectins"/>
    <property type="match status" value="1"/>
</dbReference>
<proteinExistence type="predicted"/>
<dbReference type="InterPro" id="IPR035992">
    <property type="entry name" value="Ricin_B-like_lectins"/>
</dbReference>
<dbReference type="PROSITE" id="PS50231">
    <property type="entry name" value="RICIN_B_LECTIN"/>
    <property type="match status" value="1"/>
</dbReference>
<feature type="domain" description="Ricin B lectin" evidence="2">
    <location>
        <begin position="27"/>
        <end position="104"/>
    </location>
</feature>
<dbReference type="Pfam" id="PF14200">
    <property type="entry name" value="RicinB_lectin_2"/>
    <property type="match status" value="1"/>
</dbReference>
<keyword evidence="1" id="KW-0732">Signal</keyword>
<dbReference type="CDD" id="cd00161">
    <property type="entry name" value="beta-trefoil_Ricin-like"/>
    <property type="match status" value="1"/>
</dbReference>
<dbReference type="Gene3D" id="2.80.10.50">
    <property type="match status" value="1"/>
</dbReference>
<organism evidence="3 4">
    <name type="scientific">Thiothrix lacustris</name>
    <dbReference type="NCBI Taxonomy" id="525917"/>
    <lineage>
        <taxon>Bacteria</taxon>
        <taxon>Pseudomonadati</taxon>
        <taxon>Pseudomonadota</taxon>
        <taxon>Gammaproteobacteria</taxon>
        <taxon>Thiotrichales</taxon>
        <taxon>Thiotrichaceae</taxon>
        <taxon>Thiothrix</taxon>
    </lineage>
</organism>
<feature type="signal peptide" evidence="1">
    <location>
        <begin position="1"/>
        <end position="24"/>
    </location>
</feature>
<dbReference type="EMBL" id="CP133218">
    <property type="protein sequence ID" value="WML89470.1"/>
    <property type="molecule type" value="Genomic_DNA"/>
</dbReference>
<accession>A0ABY9MLC4</accession>
<keyword evidence="4" id="KW-1185">Reference proteome</keyword>
<evidence type="ECO:0000313" key="4">
    <source>
        <dbReference type="Proteomes" id="UP001236657"/>
    </source>
</evidence>
<dbReference type="Proteomes" id="UP001236657">
    <property type="component" value="Chromosome"/>
</dbReference>
<evidence type="ECO:0000256" key="1">
    <source>
        <dbReference type="SAM" id="SignalP"/>
    </source>
</evidence>
<reference evidence="3 4" key="1">
    <citation type="submission" date="2023-08" db="EMBL/GenBank/DDBJ databases">
        <title>New molecular markers tilS and rpoB for phylogenetic and monitoring studies of the genus Thiothrix biodiversity.</title>
        <authorList>
            <person name="Ravin N.V."/>
            <person name="Smolyakov D."/>
            <person name="Markov N.D."/>
            <person name="Beletsky A.V."/>
            <person name="Mardanov A.V."/>
            <person name="Rudenko T.S."/>
            <person name="Grabovich M.Y."/>
        </authorList>
    </citation>
    <scope>NUCLEOTIDE SEQUENCE [LARGE SCALE GENOMIC DNA]</scope>
    <source>
        <strain evidence="3 4">MK1</strain>
    </source>
</reference>
<dbReference type="InterPro" id="IPR000772">
    <property type="entry name" value="Ricin_B_lectin"/>
</dbReference>
<feature type="chain" id="PRO_5045976871" evidence="1">
    <location>
        <begin position="25"/>
        <end position="267"/>
    </location>
</feature>
<name>A0ABY9MLC4_9GAMM</name>